<dbReference type="AlphaFoldDB" id="A0A7K4MW83"/>
<dbReference type="Proteomes" id="UP000575480">
    <property type="component" value="Unassembled WGS sequence"/>
</dbReference>
<gene>
    <name evidence="1" type="ORF">HX858_08465</name>
</gene>
<name>A0A7K4MW83_9ARCH</name>
<dbReference type="EMBL" id="JACATH010000014">
    <property type="protein sequence ID" value="NWJ57762.1"/>
    <property type="molecule type" value="Genomic_DNA"/>
</dbReference>
<accession>A0A7K4MW83</accession>
<comment type="caution">
    <text evidence="1">The sequence shown here is derived from an EMBL/GenBank/DDBJ whole genome shotgun (WGS) entry which is preliminary data.</text>
</comment>
<evidence type="ECO:0000313" key="1">
    <source>
        <dbReference type="EMBL" id="NWJ57762.1"/>
    </source>
</evidence>
<protein>
    <submittedName>
        <fullName evidence="1">Uncharacterized protein</fullName>
    </submittedName>
</protein>
<sequence length="60" mass="7375">MEGKKKGALRRHDIHSLFTITYKPQMRNIMEWKEIEESIRQEFNDRAFEEWVSEQCSEEE</sequence>
<reference evidence="1 2" key="1">
    <citation type="journal article" date="2019" name="Environ. Microbiol.">
        <title>Genomics insights into ecotype formation of ammonia-oxidizing archaea in the deep ocean.</title>
        <authorList>
            <person name="Wang Y."/>
            <person name="Huang J.M."/>
            <person name="Cui G.J."/>
            <person name="Nunoura T."/>
            <person name="Takaki Y."/>
            <person name="Li W.L."/>
            <person name="Li J."/>
            <person name="Gao Z.M."/>
            <person name="Takai K."/>
            <person name="Zhang A.Q."/>
            <person name="Stepanauskas R."/>
        </authorList>
    </citation>
    <scope>NUCLEOTIDE SEQUENCE [LARGE SCALE GENOMIC DNA]</scope>
    <source>
        <strain evidence="1 2">L15a</strain>
    </source>
</reference>
<evidence type="ECO:0000313" key="2">
    <source>
        <dbReference type="Proteomes" id="UP000575480"/>
    </source>
</evidence>
<organism evidence="1 2">
    <name type="scientific">Marine Group I thaumarchaeote</name>
    <dbReference type="NCBI Taxonomy" id="2511932"/>
    <lineage>
        <taxon>Archaea</taxon>
        <taxon>Nitrososphaerota</taxon>
        <taxon>Marine Group I</taxon>
    </lineage>
</organism>
<proteinExistence type="predicted"/>